<dbReference type="Proteomes" id="UP000681526">
    <property type="component" value="Unassembled WGS sequence"/>
</dbReference>
<comment type="caution">
    <text evidence="4">The sequence shown here is derived from an EMBL/GenBank/DDBJ whole genome shotgun (WGS) entry which is preliminary data.</text>
</comment>
<keyword evidence="5" id="KW-1185">Reference proteome</keyword>
<dbReference type="InterPro" id="IPR023186">
    <property type="entry name" value="IUNH"/>
</dbReference>
<evidence type="ECO:0000256" key="2">
    <source>
        <dbReference type="ARBA" id="ARBA00023295"/>
    </source>
</evidence>
<dbReference type="GO" id="GO:0016787">
    <property type="term" value="F:hydrolase activity"/>
    <property type="evidence" value="ECO:0007669"/>
    <property type="project" value="UniProtKB-KW"/>
</dbReference>
<organism evidence="4 5">
    <name type="scientific">Thermobacillus xylanilyticus</name>
    <dbReference type="NCBI Taxonomy" id="76633"/>
    <lineage>
        <taxon>Bacteria</taxon>
        <taxon>Bacillati</taxon>
        <taxon>Bacillota</taxon>
        <taxon>Bacilli</taxon>
        <taxon>Bacillales</taxon>
        <taxon>Paenibacillaceae</taxon>
        <taxon>Thermobacillus</taxon>
    </lineage>
</organism>
<evidence type="ECO:0000256" key="1">
    <source>
        <dbReference type="ARBA" id="ARBA00022801"/>
    </source>
</evidence>
<evidence type="ECO:0000259" key="3">
    <source>
        <dbReference type="Pfam" id="PF01156"/>
    </source>
</evidence>
<evidence type="ECO:0000313" key="4">
    <source>
        <dbReference type="EMBL" id="CAG5084419.1"/>
    </source>
</evidence>
<feature type="domain" description="Inosine/uridine-preferring nucleoside hydrolase" evidence="3">
    <location>
        <begin position="27"/>
        <end position="295"/>
    </location>
</feature>
<protein>
    <submittedName>
        <fullName evidence="4">Inosine/uridine-preferring nucleoside hydrolase</fullName>
    </submittedName>
</protein>
<accession>A0ABN7RV44</accession>
<gene>
    <name evidence="4" type="primary">txxe 1645</name>
    <name evidence="4" type="ORF">TXXE_07815</name>
</gene>
<dbReference type="InterPro" id="IPR036452">
    <property type="entry name" value="Ribo_hydro-like"/>
</dbReference>
<name>A0ABN7RV44_THEXY</name>
<dbReference type="RefSeq" id="WP_015254224.1">
    <property type="nucleotide sequence ID" value="NZ_CAJRAY010000036.1"/>
</dbReference>
<keyword evidence="2" id="KW-0326">Glycosidase</keyword>
<keyword evidence="1 4" id="KW-0378">Hydrolase</keyword>
<dbReference type="PANTHER" id="PTHR12304">
    <property type="entry name" value="INOSINE-URIDINE PREFERRING NUCLEOSIDE HYDROLASE"/>
    <property type="match status" value="1"/>
</dbReference>
<dbReference type="PANTHER" id="PTHR12304:SF4">
    <property type="entry name" value="URIDINE NUCLEOSIDASE"/>
    <property type="match status" value="1"/>
</dbReference>
<proteinExistence type="predicted"/>
<reference evidence="4 5" key="1">
    <citation type="submission" date="2021-04" db="EMBL/GenBank/DDBJ databases">
        <authorList>
            <person name="Rakotoarivonina H."/>
        </authorList>
    </citation>
    <scope>NUCLEOTIDE SEQUENCE [LARGE SCALE GENOMIC DNA]</scope>
    <source>
        <strain evidence="4 5">XE</strain>
    </source>
</reference>
<evidence type="ECO:0000313" key="5">
    <source>
        <dbReference type="Proteomes" id="UP000681526"/>
    </source>
</evidence>
<sequence length="316" mass="35112">MTTRYPGLTDSFRLERLHHPGGKVRMVLDTDTYNEIDDQFAVIFALGSPERLKIEALCAAPFHNERSDGPEDGMVKSYEELQRIVRIAGAAGRIPIYEGSRGWMAGPDRPVESEAARRIVELALASPDDDPLYVVAIGAITNVASAILMEPRIIGKIVVVWLGGHAPWWDHTREFNMIQDVHASRVVLDCGVPLVLVPCMGVASHLLTTKAEIDLHLGECGAIGRYLAETYAACSDDHYAYSRVIWDISTIGWLLDERSVPCRIVHSPILNEGGTYSFDQGRHLIKMAQHVRRDAVFRSLFDRVRKLAGQAKGQSE</sequence>
<dbReference type="EMBL" id="CAJRAY010000036">
    <property type="protein sequence ID" value="CAG5084419.1"/>
    <property type="molecule type" value="Genomic_DNA"/>
</dbReference>
<dbReference type="SUPFAM" id="SSF53590">
    <property type="entry name" value="Nucleoside hydrolase"/>
    <property type="match status" value="1"/>
</dbReference>
<dbReference type="Pfam" id="PF01156">
    <property type="entry name" value="IU_nuc_hydro"/>
    <property type="match status" value="1"/>
</dbReference>
<dbReference type="Gene3D" id="3.90.245.10">
    <property type="entry name" value="Ribonucleoside hydrolase-like"/>
    <property type="match status" value="1"/>
</dbReference>
<dbReference type="InterPro" id="IPR001910">
    <property type="entry name" value="Inosine/uridine_hydrolase_dom"/>
</dbReference>